<dbReference type="AlphaFoldDB" id="A0A9P5X863"/>
<sequence>MTAPYNSSTNTYMLNAQDPNYVLVNSGGYNAVVDIESIHNDWPEGVIGYITVGVDPKRKVKVPQ</sequence>
<dbReference type="Proteomes" id="UP000807342">
    <property type="component" value="Unassembled WGS sequence"/>
</dbReference>
<proteinExistence type="predicted"/>
<name>A0A9P5X863_9AGAR</name>
<reference evidence="1" key="1">
    <citation type="submission" date="2020-11" db="EMBL/GenBank/DDBJ databases">
        <authorList>
            <consortium name="DOE Joint Genome Institute"/>
            <person name="Ahrendt S."/>
            <person name="Riley R."/>
            <person name="Andreopoulos W."/>
            <person name="Labutti K."/>
            <person name="Pangilinan J."/>
            <person name="Ruiz-Duenas F.J."/>
            <person name="Barrasa J.M."/>
            <person name="Sanchez-Garcia M."/>
            <person name="Camarero S."/>
            <person name="Miyauchi S."/>
            <person name="Serrano A."/>
            <person name="Linde D."/>
            <person name="Babiker R."/>
            <person name="Drula E."/>
            <person name="Ayuso-Fernandez I."/>
            <person name="Pacheco R."/>
            <person name="Padilla G."/>
            <person name="Ferreira P."/>
            <person name="Barriuso J."/>
            <person name="Kellner H."/>
            <person name="Castanera R."/>
            <person name="Alfaro M."/>
            <person name="Ramirez L."/>
            <person name="Pisabarro A.G."/>
            <person name="Kuo A."/>
            <person name="Tritt A."/>
            <person name="Lipzen A."/>
            <person name="He G."/>
            <person name="Yan M."/>
            <person name="Ng V."/>
            <person name="Cullen D."/>
            <person name="Martin F."/>
            <person name="Rosso M.-N."/>
            <person name="Henrissat B."/>
            <person name="Hibbett D."/>
            <person name="Martinez A.T."/>
            <person name="Grigoriev I.V."/>
        </authorList>
    </citation>
    <scope>NUCLEOTIDE SEQUENCE</scope>
    <source>
        <strain evidence="1">MF-IS2</strain>
    </source>
</reference>
<dbReference type="EMBL" id="MU151277">
    <property type="protein sequence ID" value="KAF9445860.1"/>
    <property type="molecule type" value="Genomic_DNA"/>
</dbReference>
<comment type="caution">
    <text evidence="1">The sequence shown here is derived from an EMBL/GenBank/DDBJ whole genome shotgun (WGS) entry which is preliminary data.</text>
</comment>
<evidence type="ECO:0000313" key="1">
    <source>
        <dbReference type="EMBL" id="KAF9445860.1"/>
    </source>
</evidence>
<organism evidence="1 2">
    <name type="scientific">Macrolepiota fuliginosa MF-IS2</name>
    <dbReference type="NCBI Taxonomy" id="1400762"/>
    <lineage>
        <taxon>Eukaryota</taxon>
        <taxon>Fungi</taxon>
        <taxon>Dikarya</taxon>
        <taxon>Basidiomycota</taxon>
        <taxon>Agaricomycotina</taxon>
        <taxon>Agaricomycetes</taxon>
        <taxon>Agaricomycetidae</taxon>
        <taxon>Agaricales</taxon>
        <taxon>Agaricineae</taxon>
        <taxon>Agaricaceae</taxon>
        <taxon>Macrolepiota</taxon>
    </lineage>
</organism>
<accession>A0A9P5X863</accession>
<gene>
    <name evidence="1" type="ORF">P691DRAFT_762139</name>
</gene>
<evidence type="ECO:0000313" key="2">
    <source>
        <dbReference type="Proteomes" id="UP000807342"/>
    </source>
</evidence>
<keyword evidence="2" id="KW-1185">Reference proteome</keyword>
<protein>
    <submittedName>
        <fullName evidence="1">Uncharacterized protein</fullName>
    </submittedName>
</protein>
<dbReference type="OrthoDB" id="121380at2759"/>